<evidence type="ECO:0000313" key="6">
    <source>
        <dbReference type="EMBL" id="MEM0541382.1"/>
    </source>
</evidence>
<gene>
    <name evidence="6" type="ORF">WFZ85_02035</name>
</gene>
<organism evidence="6 7">
    <name type="scientific">Flavobacterium aureirubrum</name>
    <dbReference type="NCBI Taxonomy" id="3133147"/>
    <lineage>
        <taxon>Bacteria</taxon>
        <taxon>Pseudomonadati</taxon>
        <taxon>Bacteroidota</taxon>
        <taxon>Flavobacteriia</taxon>
        <taxon>Flavobacteriales</taxon>
        <taxon>Flavobacteriaceae</taxon>
        <taxon>Flavobacterium</taxon>
    </lineage>
</organism>
<evidence type="ECO:0000256" key="3">
    <source>
        <dbReference type="ARBA" id="ARBA00022801"/>
    </source>
</evidence>
<keyword evidence="3" id="KW-0378">Hydrolase</keyword>
<proteinExistence type="predicted"/>
<evidence type="ECO:0000256" key="4">
    <source>
        <dbReference type="SAM" id="SignalP"/>
    </source>
</evidence>
<protein>
    <recommendedName>
        <fullName evidence="2">N-acetylmuramoyl-L-alanine amidase</fullName>
        <ecNumber evidence="2">3.5.1.28</ecNumber>
    </recommendedName>
</protein>
<accession>A0ABU9N0Y2</accession>
<evidence type="ECO:0000313" key="7">
    <source>
        <dbReference type="Proteomes" id="UP001460072"/>
    </source>
</evidence>
<dbReference type="EMBL" id="JBCGDO010000001">
    <property type="protein sequence ID" value="MEM0541382.1"/>
    <property type="molecule type" value="Genomic_DNA"/>
</dbReference>
<reference evidence="6 7" key="1">
    <citation type="submission" date="2024-03" db="EMBL/GenBank/DDBJ databases">
        <title>Two novel species of the genus Flavobacterium exhibiting potentially degradation of complex polysaccharides.</title>
        <authorList>
            <person name="Lian X."/>
        </authorList>
    </citation>
    <scope>NUCLEOTIDE SEQUENCE [LARGE SCALE GENOMIC DNA]</scope>
    <source>
        <strain evidence="7">j3</strain>
    </source>
</reference>
<evidence type="ECO:0000259" key="5">
    <source>
        <dbReference type="SMART" id="SM00646"/>
    </source>
</evidence>
<sequence length="203" mass="22612">MKNLLKVILLVVAFATLSFVSSNKETITVVIDAGHGGHDFGANHEEHFEKDLVTSISKKIVAMNSDKNIEILFTRDDDQFLGLSERTNYINKVKPDLVISLHVNKNKNASTNGFEIYVSDQSVAYKKSSELAQKLVTGLEKNTPLQNRGVKLAPFWILKKSEVPSLVLELGFLSNENDRKYITSEDGQSKISQAIIDFIATLN</sequence>
<dbReference type="PANTHER" id="PTHR30404:SF0">
    <property type="entry name" value="N-ACETYLMURAMOYL-L-ALANINE AMIDASE AMIC"/>
    <property type="match status" value="1"/>
</dbReference>
<dbReference type="EC" id="3.5.1.28" evidence="2"/>
<dbReference type="Gene3D" id="3.40.630.40">
    <property type="entry name" value="Zn-dependent exopeptidases"/>
    <property type="match status" value="1"/>
</dbReference>
<dbReference type="Proteomes" id="UP001460072">
    <property type="component" value="Unassembled WGS sequence"/>
</dbReference>
<comment type="catalytic activity">
    <reaction evidence="1">
        <text>Hydrolyzes the link between N-acetylmuramoyl residues and L-amino acid residues in certain cell-wall glycopeptides.</text>
        <dbReference type="EC" id="3.5.1.28"/>
    </reaction>
</comment>
<name>A0ABU9N0Y2_9FLAO</name>
<feature type="signal peptide" evidence="4">
    <location>
        <begin position="1"/>
        <end position="24"/>
    </location>
</feature>
<dbReference type="InterPro" id="IPR050695">
    <property type="entry name" value="N-acetylmuramoyl_amidase_3"/>
</dbReference>
<comment type="caution">
    <text evidence="6">The sequence shown here is derived from an EMBL/GenBank/DDBJ whole genome shotgun (WGS) entry which is preliminary data.</text>
</comment>
<dbReference type="SUPFAM" id="SSF53187">
    <property type="entry name" value="Zn-dependent exopeptidases"/>
    <property type="match status" value="1"/>
</dbReference>
<dbReference type="CDD" id="cd02696">
    <property type="entry name" value="MurNAc-LAA"/>
    <property type="match status" value="1"/>
</dbReference>
<dbReference type="Pfam" id="PF01520">
    <property type="entry name" value="Amidase_3"/>
    <property type="match status" value="1"/>
</dbReference>
<evidence type="ECO:0000256" key="2">
    <source>
        <dbReference type="ARBA" id="ARBA00011901"/>
    </source>
</evidence>
<keyword evidence="7" id="KW-1185">Reference proteome</keyword>
<dbReference type="PANTHER" id="PTHR30404">
    <property type="entry name" value="N-ACETYLMURAMOYL-L-ALANINE AMIDASE"/>
    <property type="match status" value="1"/>
</dbReference>
<dbReference type="InterPro" id="IPR002508">
    <property type="entry name" value="MurNAc-LAA_cat"/>
</dbReference>
<dbReference type="SMART" id="SM00646">
    <property type="entry name" value="Ami_3"/>
    <property type="match status" value="1"/>
</dbReference>
<evidence type="ECO:0000256" key="1">
    <source>
        <dbReference type="ARBA" id="ARBA00001561"/>
    </source>
</evidence>
<feature type="domain" description="MurNAc-LAA" evidence="5">
    <location>
        <begin position="87"/>
        <end position="200"/>
    </location>
</feature>
<dbReference type="RefSeq" id="WP_342694613.1">
    <property type="nucleotide sequence ID" value="NZ_JBCGDO010000001.1"/>
</dbReference>
<feature type="chain" id="PRO_5045963355" description="N-acetylmuramoyl-L-alanine amidase" evidence="4">
    <location>
        <begin position="25"/>
        <end position="203"/>
    </location>
</feature>
<keyword evidence="4" id="KW-0732">Signal</keyword>